<evidence type="ECO:0000313" key="15">
    <source>
        <dbReference type="EMBL" id="CAR23377.1"/>
    </source>
</evidence>
<dbReference type="EMBL" id="CU928169">
    <property type="protein sequence ID" value="CAR23377.1"/>
    <property type="molecule type" value="Genomic_DNA"/>
</dbReference>
<evidence type="ECO:0000256" key="4">
    <source>
        <dbReference type="ARBA" id="ARBA00022574"/>
    </source>
</evidence>
<feature type="region of interest" description="Disordered" evidence="12">
    <location>
        <begin position="240"/>
        <end position="292"/>
    </location>
</feature>
<comment type="subcellular location">
    <subcellularLocation>
        <location evidence="1 11">Nucleus</location>
    </subcellularLocation>
</comment>
<dbReference type="InterPro" id="IPR055410">
    <property type="entry name" value="Beta-prop_CAF1B_HIR1"/>
</dbReference>
<dbReference type="KEGG" id="lth:KLTH0E07700g"/>
<dbReference type="Gene3D" id="2.130.10.10">
    <property type="entry name" value="YVTN repeat-like/Quinoprotein amine dehydrogenase"/>
    <property type="match status" value="3"/>
</dbReference>
<accession>C5DHW6</accession>
<evidence type="ECO:0000256" key="6">
    <source>
        <dbReference type="ARBA" id="ARBA00022853"/>
    </source>
</evidence>
<evidence type="ECO:0000256" key="12">
    <source>
        <dbReference type="SAM" id="MobiDB-lite"/>
    </source>
</evidence>
<dbReference type="GO" id="GO:0005634">
    <property type="term" value="C:nucleus"/>
    <property type="evidence" value="ECO:0007669"/>
    <property type="project" value="UniProtKB-SubCell"/>
</dbReference>
<dbReference type="SMART" id="SM00320">
    <property type="entry name" value="WD40"/>
    <property type="match status" value="6"/>
</dbReference>
<gene>
    <name evidence="15" type="ordered locus">KLTH0E07700g</name>
</gene>
<keyword evidence="6 11" id="KW-0156">Chromatin regulator</keyword>
<feature type="domain" description="CAF1B/HIR1 beta-propeller" evidence="14">
    <location>
        <begin position="15"/>
        <end position="358"/>
    </location>
</feature>
<dbReference type="InterPro" id="IPR015943">
    <property type="entry name" value="WD40/YVTN_repeat-like_dom_sf"/>
</dbReference>
<dbReference type="InterPro" id="IPR001680">
    <property type="entry name" value="WD40_rpt"/>
</dbReference>
<feature type="repeat" description="WD" evidence="10">
    <location>
        <begin position="76"/>
        <end position="117"/>
    </location>
</feature>
<keyword evidence="7 11" id="KW-0805">Transcription regulation</keyword>
<evidence type="ECO:0000256" key="3">
    <source>
        <dbReference type="ARBA" id="ARBA00022491"/>
    </source>
</evidence>
<dbReference type="PANTHER" id="PTHR13831:SF0">
    <property type="entry name" value="PROTEIN HIRA"/>
    <property type="match status" value="1"/>
</dbReference>
<name>C5DHW6_LACTC</name>
<dbReference type="STRING" id="559295.C5DHW6"/>
<evidence type="ECO:0000256" key="7">
    <source>
        <dbReference type="ARBA" id="ARBA00023015"/>
    </source>
</evidence>
<dbReference type="GO" id="GO:0006355">
    <property type="term" value="P:regulation of DNA-templated transcription"/>
    <property type="evidence" value="ECO:0007669"/>
    <property type="project" value="InterPro"/>
</dbReference>
<evidence type="ECO:0000256" key="11">
    <source>
        <dbReference type="RuleBase" id="RU364014"/>
    </source>
</evidence>
<dbReference type="InterPro" id="IPR019015">
    <property type="entry name" value="HIRA_B_motif"/>
</dbReference>
<evidence type="ECO:0000256" key="2">
    <source>
        <dbReference type="ARBA" id="ARBA00007306"/>
    </source>
</evidence>
<evidence type="ECO:0000256" key="1">
    <source>
        <dbReference type="ARBA" id="ARBA00004123"/>
    </source>
</evidence>
<dbReference type="HOGENOM" id="CLU_004372_3_0_1"/>
<dbReference type="InterPro" id="IPR036322">
    <property type="entry name" value="WD40_repeat_dom_sf"/>
</dbReference>
<dbReference type="GO" id="GO:0006338">
    <property type="term" value="P:chromatin remodeling"/>
    <property type="evidence" value="ECO:0007669"/>
    <property type="project" value="InterPro"/>
</dbReference>
<dbReference type="Pfam" id="PF09453">
    <property type="entry name" value="HIRA_B"/>
    <property type="match status" value="1"/>
</dbReference>
<keyword evidence="9 11" id="KW-0539">Nucleus</keyword>
<keyword evidence="8 11" id="KW-0804">Transcription</keyword>
<keyword evidence="4 10" id="KW-0853">WD repeat</keyword>
<dbReference type="GO" id="GO:0000417">
    <property type="term" value="C:HIR complex"/>
    <property type="evidence" value="ECO:0007669"/>
    <property type="project" value="TreeGrafter"/>
</dbReference>
<feature type="region of interest" description="Disordered" evidence="12">
    <location>
        <begin position="439"/>
        <end position="471"/>
    </location>
</feature>
<proteinExistence type="inferred from homology"/>
<keyword evidence="3 11" id="KW-0678">Repressor</keyword>
<feature type="compositionally biased region" description="Basic and acidic residues" evidence="12">
    <location>
        <begin position="441"/>
        <end position="451"/>
    </location>
</feature>
<dbReference type="RefSeq" id="XP_002553814.1">
    <property type="nucleotide sequence ID" value="XM_002553768.1"/>
</dbReference>
<comment type="similarity">
    <text evidence="2 11">Belongs to the WD repeat HIR1 family.</text>
</comment>
<dbReference type="PROSITE" id="PS50294">
    <property type="entry name" value="WD_REPEATS_REGION"/>
    <property type="match status" value="2"/>
</dbReference>
<keyword evidence="16" id="KW-1185">Reference proteome</keyword>
<dbReference type="OrthoDB" id="1741719at2759"/>
<dbReference type="InterPro" id="IPR031120">
    <property type="entry name" value="HIR1-like"/>
</dbReference>
<evidence type="ECO:0000259" key="14">
    <source>
        <dbReference type="Pfam" id="PF24105"/>
    </source>
</evidence>
<dbReference type="eggNOG" id="KOG0973">
    <property type="taxonomic scope" value="Eukaryota"/>
</dbReference>
<evidence type="ECO:0000259" key="13">
    <source>
        <dbReference type="Pfam" id="PF07569"/>
    </source>
</evidence>
<dbReference type="GO" id="GO:0000785">
    <property type="term" value="C:chromatin"/>
    <property type="evidence" value="ECO:0007669"/>
    <property type="project" value="TreeGrafter"/>
</dbReference>
<dbReference type="InterPro" id="IPR011494">
    <property type="entry name" value="HIRA-like_C"/>
</dbReference>
<feature type="compositionally biased region" description="Basic and acidic residues" evidence="12">
    <location>
        <begin position="242"/>
        <end position="292"/>
    </location>
</feature>
<dbReference type="GO" id="GO:0031491">
    <property type="term" value="F:nucleosome binding"/>
    <property type="evidence" value="ECO:0007669"/>
    <property type="project" value="TreeGrafter"/>
</dbReference>
<dbReference type="GeneID" id="8291971"/>
<dbReference type="Pfam" id="PF24105">
    <property type="entry name" value="Beta-prop_CAF1B_HIR1"/>
    <property type="match status" value="1"/>
</dbReference>
<organism evidence="15 16">
    <name type="scientific">Lachancea thermotolerans (strain ATCC 56472 / CBS 6340 / NRRL Y-8284)</name>
    <name type="common">Yeast</name>
    <name type="synonym">Kluyveromyces thermotolerans</name>
    <dbReference type="NCBI Taxonomy" id="559295"/>
    <lineage>
        <taxon>Eukaryota</taxon>
        <taxon>Fungi</taxon>
        <taxon>Dikarya</taxon>
        <taxon>Ascomycota</taxon>
        <taxon>Saccharomycotina</taxon>
        <taxon>Saccharomycetes</taxon>
        <taxon>Saccharomycetales</taxon>
        <taxon>Saccharomycetaceae</taxon>
        <taxon>Lachancea</taxon>
    </lineage>
</organism>
<dbReference type="Proteomes" id="UP000002036">
    <property type="component" value="Chromosome E"/>
</dbReference>
<dbReference type="FunCoup" id="C5DHW6">
    <property type="interactions" value="222"/>
</dbReference>
<dbReference type="PANTHER" id="PTHR13831">
    <property type="entry name" value="MEMBER OF THE HIR1 FAMILY OF WD-REPEAT PROTEINS"/>
    <property type="match status" value="1"/>
</dbReference>
<feature type="domain" description="Protein HIRA-like C-terminal" evidence="13">
    <location>
        <begin position="700"/>
        <end position="803"/>
    </location>
</feature>
<reference evidence="15 16" key="1">
    <citation type="journal article" date="2009" name="Genome Res.">
        <title>Comparative genomics of protoploid Saccharomycetaceae.</title>
        <authorList>
            <consortium name="The Genolevures Consortium"/>
            <person name="Souciet J.-L."/>
            <person name="Dujon B."/>
            <person name="Gaillardin C."/>
            <person name="Johnston M."/>
            <person name="Baret P.V."/>
            <person name="Cliften P."/>
            <person name="Sherman D.J."/>
            <person name="Weissenbach J."/>
            <person name="Westhof E."/>
            <person name="Wincker P."/>
            <person name="Jubin C."/>
            <person name="Poulain J."/>
            <person name="Barbe V."/>
            <person name="Segurens B."/>
            <person name="Artiguenave F."/>
            <person name="Anthouard V."/>
            <person name="Vacherie B."/>
            <person name="Val M.-E."/>
            <person name="Fulton R.S."/>
            <person name="Minx P."/>
            <person name="Wilson R."/>
            <person name="Durrens P."/>
            <person name="Jean G."/>
            <person name="Marck C."/>
            <person name="Martin T."/>
            <person name="Nikolski M."/>
            <person name="Rolland T."/>
            <person name="Seret M.-L."/>
            <person name="Casaregola S."/>
            <person name="Despons L."/>
            <person name="Fairhead C."/>
            <person name="Fischer G."/>
            <person name="Lafontaine I."/>
            <person name="Leh V."/>
            <person name="Lemaire M."/>
            <person name="de Montigny J."/>
            <person name="Neuveglise C."/>
            <person name="Thierry A."/>
            <person name="Blanc-Lenfle I."/>
            <person name="Bleykasten C."/>
            <person name="Diffels J."/>
            <person name="Fritsch E."/>
            <person name="Frangeul L."/>
            <person name="Goeffon A."/>
            <person name="Jauniaux N."/>
            <person name="Kachouri-Lafond R."/>
            <person name="Payen C."/>
            <person name="Potier S."/>
            <person name="Pribylova L."/>
            <person name="Ozanne C."/>
            <person name="Richard G.-F."/>
            <person name="Sacerdot C."/>
            <person name="Straub M.-L."/>
            <person name="Talla E."/>
        </authorList>
    </citation>
    <scope>NUCLEOTIDE SEQUENCE [LARGE SCALE GENOMIC DNA]</scope>
    <source>
        <strain evidence="16">ATCC 56472 / CBS 6340 / NRRL Y-8284</strain>
    </source>
</reference>
<dbReference type="AlphaFoldDB" id="C5DHW6"/>
<dbReference type="PROSITE" id="PS50082">
    <property type="entry name" value="WD_REPEATS_2"/>
    <property type="match status" value="3"/>
</dbReference>
<dbReference type="InParanoid" id="C5DHW6"/>
<evidence type="ECO:0000256" key="5">
    <source>
        <dbReference type="ARBA" id="ARBA00022737"/>
    </source>
</evidence>
<evidence type="ECO:0000313" key="16">
    <source>
        <dbReference type="Proteomes" id="UP000002036"/>
    </source>
</evidence>
<dbReference type="Pfam" id="PF07569">
    <property type="entry name" value="Hira"/>
    <property type="match status" value="1"/>
</dbReference>
<comment type="function">
    <text evidence="11">Required for replication-independent chromatin assembly and for the periodic repression of histone gene transcription during the cell cycle.</text>
</comment>
<feature type="repeat" description="WD" evidence="10">
    <location>
        <begin position="19"/>
        <end position="51"/>
    </location>
</feature>
<dbReference type="OMA" id="KRFDVHQ"/>
<dbReference type="GO" id="GO:0006351">
    <property type="term" value="P:DNA-templated transcription"/>
    <property type="evidence" value="ECO:0007669"/>
    <property type="project" value="InterPro"/>
</dbReference>
<dbReference type="SUPFAM" id="SSF50978">
    <property type="entry name" value="WD40 repeat-like"/>
    <property type="match status" value="2"/>
</dbReference>
<protein>
    <recommendedName>
        <fullName evidence="11">Protein HIR</fullName>
    </recommendedName>
</protein>
<feature type="repeat" description="WD" evidence="10">
    <location>
        <begin position="118"/>
        <end position="149"/>
    </location>
</feature>
<evidence type="ECO:0000256" key="10">
    <source>
        <dbReference type="PROSITE-ProRule" id="PRU00221"/>
    </source>
</evidence>
<evidence type="ECO:0000256" key="9">
    <source>
        <dbReference type="ARBA" id="ARBA00023242"/>
    </source>
</evidence>
<keyword evidence="5 11" id="KW-0677">Repeat</keyword>
<evidence type="ECO:0000256" key="8">
    <source>
        <dbReference type="ARBA" id="ARBA00023163"/>
    </source>
</evidence>
<sequence>MATSGKEPDESLRKPLASMSRHTGSVTVVRFSPDGNFLASGSDDRILLIWERDEEQKQPIFGSENDREHWNVRRRLVAHDNDIQDICWAPDSSILVTVGLDRSVIVWNGSTFEKIKRFDVHQSLVKGVIFDPANKYFATASDDRTVRIFRYHKAGDMNFSIEHVVSEPFKGSPITTYFRRLSWSPDGQHIAAPNATNGPVSSVSIISRGSWDTSVTLIGHDSPTEVVRFNPRLFQVLAKKSKTAEEGKDGQDQDQDPDKTDADKTDADKTDTAADKDNQENSEPKESLEEKVDSVIATAGQDKTLVVWSTGRARPIFVAYDITNKSITDMVWNPEGNILFLTSLDGSIIAVIFEKNELGEAVPIEKNVEQLHRYGVDKNSFEFPESVKQLELEDEAQKLQTKTTEPEKVIAPAFQNPEVQPKPSAPFLPGTAQKPNVLAIKRKEQPSKNDEAGLQTGKKPNKTPIKGQNGHLNETVLKNGRKRVAPTLISSGYSPTKPTDDNIVPIKASSPSLKLADSEDMFQKVKHKLARQSFPVPRLGIHSLIMGVRERGVDKYYRDEESSQRDREEQTTDLDTIPQVDHVMRLNAKTTPDRVWAEEANTRYIENPSLLSDADVILVEFGTLDDLHIMEIRNGVERALQFDREALHEHPTKILGYHKGKRQIDIYIPEVVICAVGIPKCKCWALATADGTIYVYTSFGQHKLPKIALGHKVIKMAAVDSYLVVLTESGLVYCWDIEKELCVHKEIPVLPILCDSPVESNRVRVHKKIVNINLEVQSRDLLVSFINPQETFRWSSNLGCWVLSVS</sequence>